<dbReference type="InterPro" id="IPR007627">
    <property type="entry name" value="RNA_pol_sigma70_r2"/>
</dbReference>
<feature type="domain" description="RNA polymerase sigma factor 70 region 4 type 2" evidence="10">
    <location>
        <begin position="129"/>
        <end position="178"/>
    </location>
</feature>
<evidence type="ECO:0000256" key="5">
    <source>
        <dbReference type="ARBA" id="ARBA00023125"/>
    </source>
</evidence>
<dbReference type="InterPro" id="IPR014305">
    <property type="entry name" value="RNA_pol_sigma-G_actinobac"/>
</dbReference>
<keyword evidence="4 7" id="KW-0731">Sigma factor</keyword>
<dbReference type="InterPro" id="IPR014284">
    <property type="entry name" value="RNA_pol_sigma-70_dom"/>
</dbReference>
<accession>A0A4Q4Z8R5</accession>
<keyword evidence="3 7" id="KW-0805">Transcription regulation</keyword>
<keyword evidence="12" id="KW-1185">Reference proteome</keyword>
<dbReference type="PANTHER" id="PTHR43133:SF65">
    <property type="entry name" value="ECF RNA POLYMERASE SIGMA FACTOR SIGG"/>
    <property type="match status" value="1"/>
</dbReference>
<evidence type="ECO:0000259" key="10">
    <source>
        <dbReference type="Pfam" id="PF08281"/>
    </source>
</evidence>
<dbReference type="Gene3D" id="1.10.10.10">
    <property type="entry name" value="Winged helix-like DNA-binding domain superfamily/Winged helix DNA-binding domain"/>
    <property type="match status" value="1"/>
</dbReference>
<evidence type="ECO:0000313" key="11">
    <source>
        <dbReference type="EMBL" id="RYP83938.1"/>
    </source>
</evidence>
<proteinExistence type="inferred from homology"/>
<dbReference type="GO" id="GO:0003677">
    <property type="term" value="F:DNA binding"/>
    <property type="evidence" value="ECO:0007669"/>
    <property type="project" value="UniProtKB-KW"/>
</dbReference>
<evidence type="ECO:0000256" key="1">
    <source>
        <dbReference type="ARBA" id="ARBA00010641"/>
    </source>
</evidence>
<evidence type="ECO:0000313" key="12">
    <source>
        <dbReference type="Proteomes" id="UP000295198"/>
    </source>
</evidence>
<keyword evidence="8" id="KW-0175">Coiled coil</keyword>
<dbReference type="InterPro" id="IPR000838">
    <property type="entry name" value="RNA_pol_sigma70_ECF_CS"/>
</dbReference>
<evidence type="ECO:0000256" key="2">
    <source>
        <dbReference type="ARBA" id="ARBA00011344"/>
    </source>
</evidence>
<dbReference type="GO" id="GO:0016987">
    <property type="term" value="F:sigma factor activity"/>
    <property type="evidence" value="ECO:0007669"/>
    <property type="project" value="UniProtKB-KW"/>
</dbReference>
<dbReference type="InterPro" id="IPR039425">
    <property type="entry name" value="RNA_pol_sigma-70-like"/>
</dbReference>
<dbReference type="PROSITE" id="PS01063">
    <property type="entry name" value="SIGMA70_ECF"/>
    <property type="match status" value="1"/>
</dbReference>
<dbReference type="InterPro" id="IPR032710">
    <property type="entry name" value="NTF2-like_dom_sf"/>
</dbReference>
<evidence type="ECO:0000256" key="4">
    <source>
        <dbReference type="ARBA" id="ARBA00023082"/>
    </source>
</evidence>
<dbReference type="InterPro" id="IPR013325">
    <property type="entry name" value="RNA_pol_sigma_r2"/>
</dbReference>
<feature type="coiled-coil region" evidence="8">
    <location>
        <begin position="174"/>
        <end position="201"/>
    </location>
</feature>
<dbReference type="AlphaFoldDB" id="A0A4Q4Z8R5"/>
<evidence type="ECO:0000256" key="6">
    <source>
        <dbReference type="ARBA" id="ARBA00023163"/>
    </source>
</evidence>
<comment type="caution">
    <text evidence="11">The sequence shown here is derived from an EMBL/GenBank/DDBJ whole genome shotgun (WGS) entry which is preliminary data.</text>
</comment>
<dbReference type="SUPFAM" id="SSF88659">
    <property type="entry name" value="Sigma3 and sigma4 domains of RNA polymerase sigma factors"/>
    <property type="match status" value="1"/>
</dbReference>
<protein>
    <recommendedName>
        <fullName evidence="7">RNA polymerase sigma factor</fullName>
    </recommendedName>
</protein>
<dbReference type="InterPro" id="IPR013249">
    <property type="entry name" value="RNA_pol_sigma70_r4_t2"/>
</dbReference>
<dbReference type="EMBL" id="SDKM01000028">
    <property type="protein sequence ID" value="RYP83938.1"/>
    <property type="molecule type" value="Genomic_DNA"/>
</dbReference>
<sequence>MTGPGGTPEGEGDFQELANTYRRELLAHCYRMTGSVHEAEDLVQETYLRAWRAFHGFEGRSSVRTWLYRIATNVCLTNLEGRNRRPLPAGLGTADSLAGDALEQDTEVPWLEPVPDAAVVVAERDTIRLAFIAALQHLPARQRAVLILRDVLRWSAKEVAEALETTPAAVNSALQRAHAQMEQVHATAETVEEDLDAHQKQLLDAYVEAFWRKDIDAIVGLLKTDAVWEMPPYLGWYRGAANIGRLIDTQCPGGAHDMPMLATTANGQPAFGLYMHNPAGGYDPFHLQVLDVDGDRVRHVVAFFGREVFETFGLPAHLTDDDVAALRP</sequence>
<dbReference type="NCBIfam" id="TIGR02937">
    <property type="entry name" value="sigma70-ECF"/>
    <property type="match status" value="1"/>
</dbReference>
<evidence type="ECO:0000256" key="8">
    <source>
        <dbReference type="SAM" id="Coils"/>
    </source>
</evidence>
<keyword evidence="6 7" id="KW-0804">Transcription</keyword>
<dbReference type="Gene3D" id="3.10.450.50">
    <property type="match status" value="1"/>
</dbReference>
<gene>
    <name evidence="11" type="ORF">EKO23_17535</name>
</gene>
<feature type="domain" description="RNA polymerase sigma-70 region 2" evidence="9">
    <location>
        <begin position="18"/>
        <end position="84"/>
    </location>
</feature>
<dbReference type="CDD" id="cd06171">
    <property type="entry name" value="Sigma70_r4"/>
    <property type="match status" value="1"/>
</dbReference>
<evidence type="ECO:0000256" key="7">
    <source>
        <dbReference type="RuleBase" id="RU000716"/>
    </source>
</evidence>
<comment type="subunit">
    <text evidence="2">Interacts transiently with the RNA polymerase catalytic core formed by RpoA, RpoB, RpoC and RpoZ (2 alpha, 1 beta, 1 beta' and 1 omega subunit) to form the RNA polymerase holoenzyme that can initiate transcription.</text>
</comment>
<keyword evidence="5 7" id="KW-0238">DNA-binding</keyword>
<dbReference type="SUPFAM" id="SSF88946">
    <property type="entry name" value="Sigma2 domain of RNA polymerase sigma factors"/>
    <property type="match status" value="1"/>
</dbReference>
<dbReference type="Proteomes" id="UP000295198">
    <property type="component" value="Unassembled WGS sequence"/>
</dbReference>
<dbReference type="Pfam" id="PF04542">
    <property type="entry name" value="Sigma70_r2"/>
    <property type="match status" value="1"/>
</dbReference>
<dbReference type="InterPro" id="IPR036388">
    <property type="entry name" value="WH-like_DNA-bd_sf"/>
</dbReference>
<dbReference type="NCBIfam" id="NF006089">
    <property type="entry name" value="PRK08241.1"/>
    <property type="match status" value="1"/>
</dbReference>
<organism evidence="11 12">
    <name type="scientific">Nocardioides guangzhouensis</name>
    <dbReference type="NCBI Taxonomy" id="2497878"/>
    <lineage>
        <taxon>Bacteria</taxon>
        <taxon>Bacillati</taxon>
        <taxon>Actinomycetota</taxon>
        <taxon>Actinomycetes</taxon>
        <taxon>Propionibacteriales</taxon>
        <taxon>Nocardioidaceae</taxon>
        <taxon>Nocardioides</taxon>
    </lineage>
</organism>
<name>A0A4Q4Z8R5_9ACTN</name>
<dbReference type="InterPro" id="IPR013324">
    <property type="entry name" value="RNA_pol_sigma_r3/r4-like"/>
</dbReference>
<evidence type="ECO:0000259" key="9">
    <source>
        <dbReference type="Pfam" id="PF04542"/>
    </source>
</evidence>
<dbReference type="OrthoDB" id="6689546at2"/>
<evidence type="ECO:0000256" key="3">
    <source>
        <dbReference type="ARBA" id="ARBA00023015"/>
    </source>
</evidence>
<dbReference type="Pfam" id="PF08281">
    <property type="entry name" value="Sigma70_r4_2"/>
    <property type="match status" value="1"/>
</dbReference>
<dbReference type="Gene3D" id="1.10.1740.10">
    <property type="match status" value="1"/>
</dbReference>
<dbReference type="GO" id="GO:0006950">
    <property type="term" value="P:response to stress"/>
    <property type="evidence" value="ECO:0007669"/>
    <property type="project" value="UniProtKB-ARBA"/>
</dbReference>
<dbReference type="SUPFAM" id="SSF54427">
    <property type="entry name" value="NTF2-like"/>
    <property type="match status" value="1"/>
</dbReference>
<dbReference type="PANTHER" id="PTHR43133">
    <property type="entry name" value="RNA POLYMERASE ECF-TYPE SIGMA FACTO"/>
    <property type="match status" value="1"/>
</dbReference>
<dbReference type="NCBIfam" id="TIGR02960">
    <property type="entry name" value="SigX5"/>
    <property type="match status" value="1"/>
</dbReference>
<dbReference type="GO" id="GO:0006352">
    <property type="term" value="P:DNA-templated transcription initiation"/>
    <property type="evidence" value="ECO:0007669"/>
    <property type="project" value="InterPro"/>
</dbReference>
<comment type="similarity">
    <text evidence="1 7">Belongs to the sigma-70 factor family. ECF subfamily.</text>
</comment>
<reference evidence="11 12" key="1">
    <citation type="submission" date="2019-01" db="EMBL/GenBank/DDBJ databases">
        <title>Nocardioides guangzhouensis sp. nov., an actinobacterium isolated from soil.</title>
        <authorList>
            <person name="Fu Y."/>
            <person name="Cai Y."/>
            <person name="Lin Z."/>
            <person name="Chen P."/>
        </authorList>
    </citation>
    <scope>NUCLEOTIDE SEQUENCE [LARGE SCALE GENOMIC DNA]</scope>
    <source>
        <strain evidence="11 12">130</strain>
    </source>
</reference>